<comment type="caution">
    <text evidence="2">The sequence shown here is derived from an EMBL/GenBank/DDBJ whole genome shotgun (WGS) entry which is preliminary data.</text>
</comment>
<dbReference type="AlphaFoldDB" id="A0A699TRC6"/>
<protein>
    <submittedName>
        <fullName evidence="2">Uncharacterized protein</fullName>
    </submittedName>
</protein>
<organism evidence="2">
    <name type="scientific">Tanacetum cinerariifolium</name>
    <name type="common">Dalmatian daisy</name>
    <name type="synonym">Chrysanthemum cinerariifolium</name>
    <dbReference type="NCBI Taxonomy" id="118510"/>
    <lineage>
        <taxon>Eukaryota</taxon>
        <taxon>Viridiplantae</taxon>
        <taxon>Streptophyta</taxon>
        <taxon>Embryophyta</taxon>
        <taxon>Tracheophyta</taxon>
        <taxon>Spermatophyta</taxon>
        <taxon>Magnoliopsida</taxon>
        <taxon>eudicotyledons</taxon>
        <taxon>Gunneridae</taxon>
        <taxon>Pentapetalae</taxon>
        <taxon>asterids</taxon>
        <taxon>campanulids</taxon>
        <taxon>Asterales</taxon>
        <taxon>Asteraceae</taxon>
        <taxon>Asteroideae</taxon>
        <taxon>Anthemideae</taxon>
        <taxon>Anthemidinae</taxon>
        <taxon>Tanacetum</taxon>
    </lineage>
</organism>
<feature type="compositionally biased region" description="Acidic residues" evidence="1">
    <location>
        <begin position="105"/>
        <end position="125"/>
    </location>
</feature>
<feature type="non-terminal residue" evidence="2">
    <location>
        <position position="1"/>
    </location>
</feature>
<gene>
    <name evidence="2" type="ORF">Tci_885311</name>
</gene>
<dbReference type="EMBL" id="BKCJ011271795">
    <property type="protein sequence ID" value="GFD13342.1"/>
    <property type="molecule type" value="Genomic_DNA"/>
</dbReference>
<feature type="non-terminal residue" evidence="2">
    <location>
        <position position="125"/>
    </location>
</feature>
<reference evidence="2" key="1">
    <citation type="journal article" date="2019" name="Sci. Rep.">
        <title>Draft genome of Tanacetum cinerariifolium, the natural source of mosquito coil.</title>
        <authorList>
            <person name="Yamashiro T."/>
            <person name="Shiraishi A."/>
            <person name="Satake H."/>
            <person name="Nakayama K."/>
        </authorList>
    </citation>
    <scope>NUCLEOTIDE SEQUENCE</scope>
</reference>
<accession>A0A699TRC6</accession>
<proteinExistence type="predicted"/>
<evidence type="ECO:0000313" key="2">
    <source>
        <dbReference type="EMBL" id="GFD13342.1"/>
    </source>
</evidence>
<name>A0A699TRC6_TANCI</name>
<feature type="compositionally biased region" description="Acidic residues" evidence="1">
    <location>
        <begin position="52"/>
        <end position="95"/>
    </location>
</feature>
<evidence type="ECO:0000256" key="1">
    <source>
        <dbReference type="SAM" id="MobiDB-lite"/>
    </source>
</evidence>
<feature type="region of interest" description="Disordered" evidence="1">
    <location>
        <begin position="21"/>
        <end position="125"/>
    </location>
</feature>
<sequence>HITNQAMLDSEAYKTYHAYATSADERTGVSPGVPDVPIYDSDNEQISWKSSDDEDDDDADDQSDDDEDDDDNGDSQGDDDQDDDNEQTESDNDGDDFLHPKLSTFDEEERHDEKLDEEEEGLNLR</sequence>